<keyword evidence="6" id="KW-1185">Reference proteome</keyword>
<dbReference type="InterPro" id="IPR000498">
    <property type="entry name" value="OmpA-like_TM_dom"/>
</dbReference>
<dbReference type="Gene3D" id="2.40.160.20">
    <property type="match status" value="1"/>
</dbReference>
<dbReference type="Pfam" id="PF01389">
    <property type="entry name" value="OmpA_membrane"/>
    <property type="match status" value="1"/>
</dbReference>
<evidence type="ECO:0000256" key="2">
    <source>
        <dbReference type="ARBA" id="ARBA00023114"/>
    </source>
</evidence>
<evidence type="ECO:0000256" key="1">
    <source>
        <dbReference type="ARBA" id="ARBA00005710"/>
    </source>
</evidence>
<feature type="chain" id="PRO_5045456203" evidence="3">
    <location>
        <begin position="27"/>
        <end position="267"/>
    </location>
</feature>
<protein>
    <submittedName>
        <fullName evidence="5">Outer membrane beta-barrel protein</fullName>
    </submittedName>
</protein>
<proteinExistence type="inferred from homology"/>
<name>A0ABV8SW48_9GAMM</name>
<sequence length="267" mass="28389">MQSGMFRCAVASAMFVISLGCEIAEAADPGFYVGAAGGRSEQSLDKKAGVGPVPPVADATFTPVFVVGRDPVAGIIVGNPGAPIFSPVPVVAVYRLAELTADETDVGWNFSLGYRVNKYLAAELAYVDSGEASLVEHYRWNPSLPPVSDVSEITRSYSVTSRGPALSVLGSLPLGSQWEVFLRGGVLFAKQEVETRVNSVGGTVAPGAQIDRDFSDEVVTVGAGVQWAFLPRWTARLEYQRTDDLQSNEIMGESHIDQASLSVLFGL</sequence>
<comment type="caution">
    <text evidence="5">The sequence shown here is derived from an EMBL/GenBank/DDBJ whole genome shotgun (WGS) entry which is preliminary data.</text>
</comment>
<gene>
    <name evidence="5" type="ORF">ACFPN2_16845</name>
</gene>
<dbReference type="Proteomes" id="UP001595904">
    <property type="component" value="Unassembled WGS sequence"/>
</dbReference>
<organism evidence="5 6">
    <name type="scientific">Steroidobacter flavus</name>
    <dbReference type="NCBI Taxonomy" id="1842136"/>
    <lineage>
        <taxon>Bacteria</taxon>
        <taxon>Pseudomonadati</taxon>
        <taxon>Pseudomonadota</taxon>
        <taxon>Gammaproteobacteria</taxon>
        <taxon>Steroidobacterales</taxon>
        <taxon>Steroidobacteraceae</taxon>
        <taxon>Steroidobacter</taxon>
    </lineage>
</organism>
<evidence type="ECO:0000313" key="6">
    <source>
        <dbReference type="Proteomes" id="UP001595904"/>
    </source>
</evidence>
<evidence type="ECO:0000259" key="4">
    <source>
        <dbReference type="Pfam" id="PF01389"/>
    </source>
</evidence>
<evidence type="ECO:0000256" key="3">
    <source>
        <dbReference type="SAM" id="SignalP"/>
    </source>
</evidence>
<feature type="domain" description="Outer membrane protein OmpA-like transmembrane" evidence="4">
    <location>
        <begin position="100"/>
        <end position="260"/>
    </location>
</feature>
<keyword evidence="2" id="KW-0626">Porin</keyword>
<evidence type="ECO:0000313" key="5">
    <source>
        <dbReference type="EMBL" id="MFC4310764.1"/>
    </source>
</evidence>
<dbReference type="RefSeq" id="WP_380598532.1">
    <property type="nucleotide sequence ID" value="NZ_JBHSDU010000003.1"/>
</dbReference>
<reference evidence="6" key="1">
    <citation type="journal article" date="2019" name="Int. J. Syst. Evol. Microbiol.">
        <title>The Global Catalogue of Microorganisms (GCM) 10K type strain sequencing project: providing services to taxonomists for standard genome sequencing and annotation.</title>
        <authorList>
            <consortium name="The Broad Institute Genomics Platform"/>
            <consortium name="The Broad Institute Genome Sequencing Center for Infectious Disease"/>
            <person name="Wu L."/>
            <person name="Ma J."/>
        </authorList>
    </citation>
    <scope>NUCLEOTIDE SEQUENCE [LARGE SCALE GENOMIC DNA]</scope>
    <source>
        <strain evidence="6">CGMCC 1.10759</strain>
    </source>
</reference>
<dbReference type="PROSITE" id="PS51257">
    <property type="entry name" value="PROKAR_LIPOPROTEIN"/>
    <property type="match status" value="1"/>
</dbReference>
<keyword evidence="2" id="KW-0813">Transport</keyword>
<dbReference type="SUPFAM" id="SSF56925">
    <property type="entry name" value="OMPA-like"/>
    <property type="match status" value="1"/>
</dbReference>
<keyword evidence="3" id="KW-0732">Signal</keyword>
<feature type="signal peptide" evidence="3">
    <location>
        <begin position="1"/>
        <end position="26"/>
    </location>
</feature>
<dbReference type="InterPro" id="IPR011250">
    <property type="entry name" value="OMP/PagP_B-barrel"/>
</dbReference>
<dbReference type="EMBL" id="JBHSDU010000003">
    <property type="protein sequence ID" value="MFC4310764.1"/>
    <property type="molecule type" value="Genomic_DNA"/>
</dbReference>
<keyword evidence="2" id="KW-0812">Transmembrane</keyword>
<keyword evidence="2" id="KW-0406">Ion transport</keyword>
<comment type="similarity">
    <text evidence="1">Belongs to the outer membrane OOP (TC 1.B.6) superfamily. OmpA family.</text>
</comment>
<accession>A0ABV8SW48</accession>